<feature type="compositionally biased region" description="Polar residues" evidence="1">
    <location>
        <begin position="254"/>
        <end position="263"/>
    </location>
</feature>
<evidence type="ECO:0000313" key="4">
    <source>
        <dbReference type="Proteomes" id="UP000726737"/>
    </source>
</evidence>
<dbReference type="EMBL" id="JAAAJA010000415">
    <property type="protein sequence ID" value="KAG0254190.1"/>
    <property type="molecule type" value="Genomic_DNA"/>
</dbReference>
<dbReference type="InterPro" id="IPR039875">
    <property type="entry name" value="LENG1-like"/>
</dbReference>
<dbReference type="Proteomes" id="UP000726737">
    <property type="component" value="Unassembled WGS sequence"/>
</dbReference>
<sequence>MNILQHKSWHVYNKKNIEKVKQDEAKAEVEGKQTRDRAIAADREHRLEVLRQRAQKRQADSIGSSGSPTLEDTKALVKHADTNVTRQHINFWADLEHKDVKTNQGNPEYEAEQKKKQEKWDRTVAMHLDTVTKGRQPWYASSHAGTLHSGARKGNEKAFTKVREDPLLTMKAMLDKKEKVKRDRSRSPSPILRSRKSSARTPGKNTAPPSESKKMSTMDRLRQERIEREKAEKTKARVLVNPNYVDPSERHTHSGQYSQQFNPKETAEAHSHHVKNSYNDDSRDRHPTSNDYRKRDNKDRDYNRSGPSKRYHESHRARPY</sequence>
<dbReference type="SMART" id="SM01083">
    <property type="entry name" value="Cir_N"/>
    <property type="match status" value="1"/>
</dbReference>
<feature type="compositionally biased region" description="Polar residues" evidence="1">
    <location>
        <begin position="61"/>
        <end position="70"/>
    </location>
</feature>
<feature type="compositionally biased region" description="Basic and acidic residues" evidence="1">
    <location>
        <begin position="278"/>
        <end position="303"/>
    </location>
</feature>
<feature type="compositionally biased region" description="Basic and acidic residues" evidence="1">
    <location>
        <begin position="21"/>
        <end position="51"/>
    </location>
</feature>
<dbReference type="OrthoDB" id="2159131at2759"/>
<proteinExistence type="predicted"/>
<evidence type="ECO:0000256" key="1">
    <source>
        <dbReference type="SAM" id="MobiDB-lite"/>
    </source>
</evidence>
<feature type="region of interest" description="Disordered" evidence="1">
    <location>
        <begin position="21"/>
        <end position="72"/>
    </location>
</feature>
<feature type="compositionally biased region" description="Basic and acidic residues" evidence="1">
    <location>
        <begin position="310"/>
        <end position="320"/>
    </location>
</feature>
<name>A0A9P6PVZ7_9FUNG</name>
<dbReference type="PANTHER" id="PTHR22093:SF0">
    <property type="entry name" value="LEUKOCYTE RECEPTOR CLUSTER MEMBER 1"/>
    <property type="match status" value="1"/>
</dbReference>
<reference evidence="3" key="1">
    <citation type="journal article" date="2020" name="Fungal Divers.">
        <title>Resolving the Mortierellaceae phylogeny through synthesis of multi-gene phylogenetics and phylogenomics.</title>
        <authorList>
            <person name="Vandepol N."/>
            <person name="Liber J."/>
            <person name="Desiro A."/>
            <person name="Na H."/>
            <person name="Kennedy M."/>
            <person name="Barry K."/>
            <person name="Grigoriev I.V."/>
            <person name="Miller A.N."/>
            <person name="O'Donnell K."/>
            <person name="Stajich J.E."/>
            <person name="Bonito G."/>
        </authorList>
    </citation>
    <scope>NUCLEOTIDE SEQUENCE</scope>
    <source>
        <strain evidence="3">KOD948</strain>
    </source>
</reference>
<evidence type="ECO:0000259" key="2">
    <source>
        <dbReference type="SMART" id="SM01083"/>
    </source>
</evidence>
<comment type="caution">
    <text evidence="3">The sequence shown here is derived from an EMBL/GenBank/DDBJ whole genome shotgun (WGS) entry which is preliminary data.</text>
</comment>
<accession>A0A9P6PVZ7</accession>
<evidence type="ECO:0000313" key="3">
    <source>
        <dbReference type="EMBL" id="KAG0254190.1"/>
    </source>
</evidence>
<feature type="region of interest" description="Disordered" evidence="1">
    <location>
        <begin position="141"/>
        <end position="320"/>
    </location>
</feature>
<gene>
    <name evidence="3" type="ORF">BG011_005904</name>
</gene>
<keyword evidence="4" id="KW-1185">Reference proteome</keyword>
<feature type="domain" description="CBF1-interacting co-repressor CIR N-terminal" evidence="2">
    <location>
        <begin position="8"/>
        <end position="44"/>
    </location>
</feature>
<dbReference type="Pfam" id="PF10197">
    <property type="entry name" value="Cir_N"/>
    <property type="match status" value="1"/>
</dbReference>
<dbReference type="InterPro" id="IPR019339">
    <property type="entry name" value="CIR_N_dom"/>
</dbReference>
<feature type="compositionally biased region" description="Basic and acidic residues" evidence="1">
    <location>
        <begin position="211"/>
        <end position="235"/>
    </location>
</feature>
<protein>
    <recommendedName>
        <fullName evidence="2">CBF1-interacting co-repressor CIR N-terminal domain-containing protein</fullName>
    </recommendedName>
</protein>
<dbReference type="PANTHER" id="PTHR22093">
    <property type="entry name" value="LEUKOCYTE RECEPTOR CLUSTER LRC MEMBER 1"/>
    <property type="match status" value="1"/>
</dbReference>
<organism evidence="3 4">
    <name type="scientific">Mortierella polycephala</name>
    <dbReference type="NCBI Taxonomy" id="41804"/>
    <lineage>
        <taxon>Eukaryota</taxon>
        <taxon>Fungi</taxon>
        <taxon>Fungi incertae sedis</taxon>
        <taxon>Mucoromycota</taxon>
        <taxon>Mortierellomycotina</taxon>
        <taxon>Mortierellomycetes</taxon>
        <taxon>Mortierellales</taxon>
        <taxon>Mortierellaceae</taxon>
        <taxon>Mortierella</taxon>
    </lineage>
</organism>
<feature type="compositionally biased region" description="Polar residues" evidence="1">
    <location>
        <begin position="199"/>
        <end position="209"/>
    </location>
</feature>
<feature type="compositionally biased region" description="Basic and acidic residues" evidence="1">
    <location>
        <begin position="153"/>
        <end position="166"/>
    </location>
</feature>
<dbReference type="AlphaFoldDB" id="A0A9P6PVZ7"/>